<protein>
    <submittedName>
        <fullName evidence="1">Uncharacterized protein</fullName>
    </submittedName>
</protein>
<dbReference type="HOGENOM" id="CLU_2417641_0_0_1"/>
<dbReference type="Gramene" id="EOY13604">
    <property type="protein sequence ID" value="EOY13604"/>
    <property type="gene ID" value="TCM_032217"/>
</dbReference>
<name>A0A061FGL9_THECC</name>
<evidence type="ECO:0000313" key="2">
    <source>
        <dbReference type="Proteomes" id="UP000026915"/>
    </source>
</evidence>
<accession>A0A061FGL9</accession>
<gene>
    <name evidence="1" type="ORF">TCM_032217</name>
</gene>
<sequence>MSMFLEFRSKLLSPMMLFWSHPLCIKFLLQCFRAFSGLLRWFASYSAASPWLVRYEVGFNEKRWWVNEIIFLSKLCSLHWLRALADGILFSD</sequence>
<dbReference type="EMBL" id="CM001885">
    <property type="protein sequence ID" value="EOY13604.1"/>
    <property type="molecule type" value="Genomic_DNA"/>
</dbReference>
<keyword evidence="2" id="KW-1185">Reference proteome</keyword>
<dbReference type="Proteomes" id="UP000026915">
    <property type="component" value="Chromosome 7"/>
</dbReference>
<reference evidence="1 2" key="1">
    <citation type="journal article" date="2013" name="Genome Biol.">
        <title>The genome sequence of the most widely cultivated cacao type and its use to identify candidate genes regulating pod color.</title>
        <authorList>
            <person name="Motamayor J.C."/>
            <person name="Mockaitis K."/>
            <person name="Schmutz J."/>
            <person name="Haiminen N."/>
            <person name="Iii D.L."/>
            <person name="Cornejo O."/>
            <person name="Findley S.D."/>
            <person name="Zheng P."/>
            <person name="Utro F."/>
            <person name="Royaert S."/>
            <person name="Saski C."/>
            <person name="Jenkins J."/>
            <person name="Podicheti R."/>
            <person name="Zhao M."/>
            <person name="Scheffler B.E."/>
            <person name="Stack J.C."/>
            <person name="Feltus F.A."/>
            <person name="Mustiga G.M."/>
            <person name="Amores F."/>
            <person name="Phillips W."/>
            <person name="Marelli J.P."/>
            <person name="May G.D."/>
            <person name="Shapiro H."/>
            <person name="Ma J."/>
            <person name="Bustamante C.D."/>
            <person name="Schnell R.J."/>
            <person name="Main D."/>
            <person name="Gilbert D."/>
            <person name="Parida L."/>
            <person name="Kuhn D.N."/>
        </authorList>
    </citation>
    <scope>NUCLEOTIDE SEQUENCE [LARGE SCALE GENOMIC DNA]</scope>
    <source>
        <strain evidence="2">cv. Matina 1-6</strain>
    </source>
</reference>
<organism evidence="1 2">
    <name type="scientific">Theobroma cacao</name>
    <name type="common">Cacao</name>
    <name type="synonym">Cocoa</name>
    <dbReference type="NCBI Taxonomy" id="3641"/>
    <lineage>
        <taxon>Eukaryota</taxon>
        <taxon>Viridiplantae</taxon>
        <taxon>Streptophyta</taxon>
        <taxon>Embryophyta</taxon>
        <taxon>Tracheophyta</taxon>
        <taxon>Spermatophyta</taxon>
        <taxon>Magnoliopsida</taxon>
        <taxon>eudicotyledons</taxon>
        <taxon>Gunneridae</taxon>
        <taxon>Pentapetalae</taxon>
        <taxon>rosids</taxon>
        <taxon>malvids</taxon>
        <taxon>Malvales</taxon>
        <taxon>Malvaceae</taxon>
        <taxon>Byttnerioideae</taxon>
        <taxon>Theobroma</taxon>
    </lineage>
</organism>
<dbReference type="InParanoid" id="A0A061FGL9"/>
<evidence type="ECO:0000313" key="1">
    <source>
        <dbReference type="EMBL" id="EOY13604.1"/>
    </source>
</evidence>
<dbReference type="AlphaFoldDB" id="A0A061FGL9"/>
<proteinExistence type="predicted"/>